<evidence type="ECO:0000313" key="2">
    <source>
        <dbReference type="Proteomes" id="UP000823868"/>
    </source>
</evidence>
<proteinExistence type="predicted"/>
<reference evidence="1" key="1">
    <citation type="journal article" date="2021" name="PeerJ">
        <title>Extensive microbial diversity within the chicken gut microbiome revealed by metagenomics and culture.</title>
        <authorList>
            <person name="Gilroy R."/>
            <person name="Ravi A."/>
            <person name="Getino M."/>
            <person name="Pursley I."/>
            <person name="Horton D.L."/>
            <person name="Alikhan N.F."/>
            <person name="Baker D."/>
            <person name="Gharbi K."/>
            <person name="Hall N."/>
            <person name="Watson M."/>
            <person name="Adriaenssens E.M."/>
            <person name="Foster-Nyarko E."/>
            <person name="Jarju S."/>
            <person name="Secka A."/>
            <person name="Antonio M."/>
            <person name="Oren A."/>
            <person name="Chaudhuri R.R."/>
            <person name="La Ragione R."/>
            <person name="Hildebrand F."/>
            <person name="Pallen M.J."/>
        </authorList>
    </citation>
    <scope>NUCLEOTIDE SEQUENCE</scope>
    <source>
        <strain evidence="1">ChiBcec16_6824</strain>
    </source>
</reference>
<organism evidence="1 2">
    <name type="scientific">Candidatus Flavonifractor merdigallinarum</name>
    <dbReference type="NCBI Taxonomy" id="2838589"/>
    <lineage>
        <taxon>Bacteria</taxon>
        <taxon>Bacillati</taxon>
        <taxon>Bacillota</taxon>
        <taxon>Clostridia</taxon>
        <taxon>Eubacteriales</taxon>
        <taxon>Oscillospiraceae</taxon>
        <taxon>Flavonifractor</taxon>
    </lineage>
</organism>
<dbReference type="AlphaFoldDB" id="A0A9D2BY94"/>
<comment type="caution">
    <text evidence="1">The sequence shown here is derived from an EMBL/GenBank/DDBJ whole genome shotgun (WGS) entry which is preliminary data.</text>
</comment>
<name>A0A9D2BY94_9FIRM</name>
<reference evidence="1" key="2">
    <citation type="submission" date="2021-04" db="EMBL/GenBank/DDBJ databases">
        <authorList>
            <person name="Gilroy R."/>
        </authorList>
    </citation>
    <scope>NUCLEOTIDE SEQUENCE</scope>
    <source>
        <strain evidence="1">ChiBcec16_6824</strain>
    </source>
</reference>
<gene>
    <name evidence="1" type="ORF">H9841_01380</name>
</gene>
<protein>
    <recommendedName>
        <fullName evidence="3">Baseplate assembly protein</fullName>
    </recommendedName>
</protein>
<dbReference type="EMBL" id="DXDX01000031">
    <property type="protein sequence ID" value="HIY20538.1"/>
    <property type="molecule type" value="Genomic_DNA"/>
</dbReference>
<evidence type="ECO:0000313" key="1">
    <source>
        <dbReference type="EMBL" id="HIY20538.1"/>
    </source>
</evidence>
<accession>A0A9D2BY94</accession>
<evidence type="ECO:0008006" key="3">
    <source>
        <dbReference type="Google" id="ProtNLM"/>
    </source>
</evidence>
<dbReference type="Proteomes" id="UP000823868">
    <property type="component" value="Unassembled WGS sequence"/>
</dbReference>
<sequence>MWISDRRRRAQEGEEPVQIGRVTIPGDPACVWTGSERRDAPLFGPGGYIWRPNLGDEVLVLKTGEGFCVAGVRNSGAYLAPGEVAILGQNNTQIVLRSNGVIQINGQALTFNGEVLAGKLPEEESGEGGEE</sequence>